<dbReference type="Pfam" id="PF05175">
    <property type="entry name" value="MTS"/>
    <property type="match status" value="1"/>
</dbReference>
<dbReference type="HAMAP" id="MF_01872">
    <property type="entry name" value="tRNA_methyltr_YfiC"/>
    <property type="match status" value="1"/>
</dbReference>
<dbReference type="InterPro" id="IPR002052">
    <property type="entry name" value="DNA_methylase_N6_adenine_CS"/>
</dbReference>
<evidence type="ECO:0000256" key="1">
    <source>
        <dbReference type="ARBA" id="ARBA00022490"/>
    </source>
</evidence>
<dbReference type="PANTHER" id="PTHR47739:SF1">
    <property type="entry name" value="TRNA1(VAL) (ADENINE(37)-N6)-METHYLTRANSFERASE"/>
    <property type="match status" value="1"/>
</dbReference>
<dbReference type="InterPro" id="IPR029063">
    <property type="entry name" value="SAM-dependent_MTases_sf"/>
</dbReference>
<keyword evidence="4 6" id="KW-0949">S-adenosyl-L-methionine</keyword>
<protein>
    <recommendedName>
        <fullName evidence="6">tRNA1(Val) (adenine(37)-N6)-methyltransferase</fullName>
        <ecNumber evidence="6">2.1.1.223</ecNumber>
    </recommendedName>
    <alternativeName>
        <fullName evidence="6">tRNA m6A37 methyltransferase</fullName>
    </alternativeName>
</protein>
<evidence type="ECO:0000256" key="3">
    <source>
        <dbReference type="ARBA" id="ARBA00022679"/>
    </source>
</evidence>
<evidence type="ECO:0000256" key="2">
    <source>
        <dbReference type="ARBA" id="ARBA00022603"/>
    </source>
</evidence>
<keyword evidence="5 6" id="KW-0819">tRNA processing</keyword>
<keyword evidence="1 6" id="KW-0963">Cytoplasm</keyword>
<keyword evidence="3 6" id="KW-0808">Transferase</keyword>
<dbReference type="PANTHER" id="PTHR47739">
    <property type="entry name" value="TRNA1(VAL) (ADENINE(37)-N6)-METHYLTRANSFERASE"/>
    <property type="match status" value="1"/>
</dbReference>
<feature type="domain" description="Methyltransferase small" evidence="7">
    <location>
        <begin position="40"/>
        <end position="121"/>
    </location>
</feature>
<keyword evidence="9" id="KW-1185">Reference proteome</keyword>
<comment type="caution">
    <text evidence="8">The sequence shown here is derived from an EMBL/GenBank/DDBJ whole genome shotgun (WGS) entry which is preliminary data.</text>
</comment>
<evidence type="ECO:0000256" key="6">
    <source>
        <dbReference type="HAMAP-Rule" id="MF_01872"/>
    </source>
</evidence>
<gene>
    <name evidence="8" type="ORF">GGR21_003290</name>
</gene>
<evidence type="ECO:0000256" key="5">
    <source>
        <dbReference type="ARBA" id="ARBA00022694"/>
    </source>
</evidence>
<dbReference type="GO" id="GO:0003676">
    <property type="term" value="F:nucleic acid binding"/>
    <property type="evidence" value="ECO:0007669"/>
    <property type="project" value="InterPro"/>
</dbReference>
<dbReference type="GO" id="GO:0008033">
    <property type="term" value="P:tRNA processing"/>
    <property type="evidence" value="ECO:0007669"/>
    <property type="project" value="UniProtKB-UniRule"/>
</dbReference>
<sequence length="237" mass="26892">MPNPYFRFKKFTVYHDRCAMKVGTDGVLLGAWTDVAGVDTALDIGTGAGLVALMMAQRNDKSLIDAIDIDADAIGQAKDNVDNSPFRGRIKCIHRPLQEFVCENRRKYDLIVSNPPYFTQSLRSPSDNRTLARHTDSLSLEELIGLSSGILNREGRFAMVYPYDEKEKIILLAEENNLYVSKLTNIYPKPDSMPKRVLVELSKKQMPVKESSLVIEKARHVYSEEFVALVREFYLKL</sequence>
<proteinExistence type="inferred from homology"/>
<dbReference type="InterPro" id="IPR050210">
    <property type="entry name" value="tRNA_Adenine-N(6)_MTase"/>
</dbReference>
<reference evidence="8 9" key="1">
    <citation type="submission" date="2020-08" db="EMBL/GenBank/DDBJ databases">
        <title>Genomic Encyclopedia of Type Strains, Phase IV (KMG-IV): sequencing the most valuable type-strain genomes for metagenomic binning, comparative biology and taxonomic classification.</title>
        <authorList>
            <person name="Goeker M."/>
        </authorList>
    </citation>
    <scope>NUCLEOTIDE SEQUENCE [LARGE SCALE GENOMIC DNA]</scope>
    <source>
        <strain evidence="8 9">DSM 104969</strain>
    </source>
</reference>
<name>A0A840CZG6_9BACT</name>
<dbReference type="GO" id="GO:0032259">
    <property type="term" value="P:methylation"/>
    <property type="evidence" value="ECO:0007669"/>
    <property type="project" value="UniProtKB-KW"/>
</dbReference>
<dbReference type="GO" id="GO:0005737">
    <property type="term" value="C:cytoplasm"/>
    <property type="evidence" value="ECO:0007669"/>
    <property type="project" value="UniProtKB-SubCell"/>
</dbReference>
<comment type="similarity">
    <text evidence="6">Belongs to the methyltransferase superfamily. tRNA (adenine-N(6)-)-methyltransferase family.</text>
</comment>
<organism evidence="8 9">
    <name type="scientific">Dysgonomonas hofstadii</name>
    <dbReference type="NCBI Taxonomy" id="637886"/>
    <lineage>
        <taxon>Bacteria</taxon>
        <taxon>Pseudomonadati</taxon>
        <taxon>Bacteroidota</taxon>
        <taxon>Bacteroidia</taxon>
        <taxon>Bacteroidales</taxon>
        <taxon>Dysgonomonadaceae</taxon>
        <taxon>Dysgonomonas</taxon>
    </lineage>
</organism>
<dbReference type="RefSeq" id="WP_183308216.1">
    <property type="nucleotide sequence ID" value="NZ_JACIEP010000013.1"/>
</dbReference>
<dbReference type="Gene3D" id="3.40.50.150">
    <property type="entry name" value="Vaccinia Virus protein VP39"/>
    <property type="match status" value="1"/>
</dbReference>
<evidence type="ECO:0000256" key="4">
    <source>
        <dbReference type="ARBA" id="ARBA00022691"/>
    </source>
</evidence>
<dbReference type="InterPro" id="IPR007848">
    <property type="entry name" value="Small_mtfrase_dom"/>
</dbReference>
<dbReference type="EMBL" id="JACIEP010000013">
    <property type="protein sequence ID" value="MBB4037373.1"/>
    <property type="molecule type" value="Genomic_DNA"/>
</dbReference>
<comment type="catalytic activity">
    <reaction evidence="6">
        <text>adenosine(37) in tRNA1(Val) + S-adenosyl-L-methionine = N(6)-methyladenosine(37) in tRNA1(Val) + S-adenosyl-L-homocysteine + H(+)</text>
        <dbReference type="Rhea" id="RHEA:43160"/>
        <dbReference type="Rhea" id="RHEA-COMP:10369"/>
        <dbReference type="Rhea" id="RHEA-COMP:10370"/>
        <dbReference type="ChEBI" id="CHEBI:15378"/>
        <dbReference type="ChEBI" id="CHEBI:57856"/>
        <dbReference type="ChEBI" id="CHEBI:59789"/>
        <dbReference type="ChEBI" id="CHEBI:74411"/>
        <dbReference type="ChEBI" id="CHEBI:74449"/>
        <dbReference type="EC" id="2.1.1.223"/>
    </reaction>
</comment>
<accession>A0A840CZG6</accession>
<comment type="function">
    <text evidence="6">Specifically methylates the adenine in position 37 of tRNA(1)(Val) (anticodon cmo5UAC).</text>
</comment>
<dbReference type="PROSITE" id="PS00092">
    <property type="entry name" value="N6_MTASE"/>
    <property type="match status" value="1"/>
</dbReference>
<dbReference type="GO" id="GO:0016430">
    <property type="term" value="F:tRNA (adenine-N6)-methyltransferase activity"/>
    <property type="evidence" value="ECO:0007669"/>
    <property type="project" value="UniProtKB-UniRule"/>
</dbReference>
<dbReference type="EC" id="2.1.1.223" evidence="6"/>
<evidence type="ECO:0000259" key="7">
    <source>
        <dbReference type="Pfam" id="PF05175"/>
    </source>
</evidence>
<dbReference type="Proteomes" id="UP000555103">
    <property type="component" value="Unassembled WGS sequence"/>
</dbReference>
<dbReference type="AlphaFoldDB" id="A0A840CZG6"/>
<keyword evidence="2 6" id="KW-0489">Methyltransferase</keyword>
<evidence type="ECO:0000313" key="8">
    <source>
        <dbReference type="EMBL" id="MBB4037373.1"/>
    </source>
</evidence>
<evidence type="ECO:0000313" key="9">
    <source>
        <dbReference type="Proteomes" id="UP000555103"/>
    </source>
</evidence>
<dbReference type="CDD" id="cd02440">
    <property type="entry name" value="AdoMet_MTases"/>
    <property type="match status" value="1"/>
</dbReference>
<dbReference type="InterPro" id="IPR022882">
    <property type="entry name" value="tRNA_adenine-N6_MeTrfase"/>
</dbReference>
<dbReference type="SUPFAM" id="SSF53335">
    <property type="entry name" value="S-adenosyl-L-methionine-dependent methyltransferases"/>
    <property type="match status" value="1"/>
</dbReference>
<comment type="subcellular location">
    <subcellularLocation>
        <location evidence="6">Cytoplasm</location>
    </subcellularLocation>
</comment>